<feature type="compositionally biased region" description="Basic and acidic residues" evidence="1">
    <location>
        <begin position="318"/>
        <end position="327"/>
    </location>
</feature>
<dbReference type="OrthoDB" id="3250313at2759"/>
<feature type="compositionally biased region" description="Basic and acidic residues" evidence="1">
    <location>
        <begin position="233"/>
        <end position="263"/>
    </location>
</feature>
<organism evidence="2 3">
    <name type="scientific">Pleurotus eryngii</name>
    <name type="common">Boletus of the steppes</name>
    <dbReference type="NCBI Taxonomy" id="5323"/>
    <lineage>
        <taxon>Eukaryota</taxon>
        <taxon>Fungi</taxon>
        <taxon>Dikarya</taxon>
        <taxon>Basidiomycota</taxon>
        <taxon>Agaricomycotina</taxon>
        <taxon>Agaricomycetes</taxon>
        <taxon>Agaricomycetidae</taxon>
        <taxon>Agaricales</taxon>
        <taxon>Pleurotineae</taxon>
        <taxon>Pleurotaceae</taxon>
        <taxon>Pleurotus</taxon>
    </lineage>
</organism>
<keyword evidence="3" id="KW-1185">Reference proteome</keyword>
<name>A0A9P6D1T0_PLEER</name>
<feature type="compositionally biased region" description="Polar residues" evidence="1">
    <location>
        <begin position="191"/>
        <end position="202"/>
    </location>
</feature>
<feature type="region of interest" description="Disordered" evidence="1">
    <location>
        <begin position="60"/>
        <end position="351"/>
    </location>
</feature>
<evidence type="ECO:0000313" key="2">
    <source>
        <dbReference type="EMBL" id="KAF9487807.1"/>
    </source>
</evidence>
<dbReference type="AlphaFoldDB" id="A0A9P6D1T0"/>
<reference evidence="2" key="1">
    <citation type="submission" date="2020-11" db="EMBL/GenBank/DDBJ databases">
        <authorList>
            <consortium name="DOE Joint Genome Institute"/>
            <person name="Ahrendt S."/>
            <person name="Riley R."/>
            <person name="Andreopoulos W."/>
            <person name="Labutti K."/>
            <person name="Pangilinan J."/>
            <person name="Ruiz-Duenas F.J."/>
            <person name="Barrasa J.M."/>
            <person name="Sanchez-Garcia M."/>
            <person name="Camarero S."/>
            <person name="Miyauchi S."/>
            <person name="Serrano A."/>
            <person name="Linde D."/>
            <person name="Babiker R."/>
            <person name="Drula E."/>
            <person name="Ayuso-Fernandez I."/>
            <person name="Pacheco R."/>
            <person name="Padilla G."/>
            <person name="Ferreira P."/>
            <person name="Barriuso J."/>
            <person name="Kellner H."/>
            <person name="Castanera R."/>
            <person name="Alfaro M."/>
            <person name="Ramirez L."/>
            <person name="Pisabarro A.G."/>
            <person name="Kuo A."/>
            <person name="Tritt A."/>
            <person name="Lipzen A."/>
            <person name="He G."/>
            <person name="Yan M."/>
            <person name="Ng V."/>
            <person name="Cullen D."/>
            <person name="Martin F."/>
            <person name="Rosso M.-N."/>
            <person name="Henrissat B."/>
            <person name="Hibbett D."/>
            <person name="Martinez A.T."/>
            <person name="Grigoriev I.V."/>
        </authorList>
    </citation>
    <scope>NUCLEOTIDE SEQUENCE</scope>
    <source>
        <strain evidence="2">ATCC 90797</strain>
    </source>
</reference>
<dbReference type="Proteomes" id="UP000807025">
    <property type="component" value="Unassembled WGS sequence"/>
</dbReference>
<comment type="caution">
    <text evidence="2">The sequence shown here is derived from an EMBL/GenBank/DDBJ whole genome shotgun (WGS) entry which is preliminary data.</text>
</comment>
<proteinExistence type="predicted"/>
<dbReference type="EMBL" id="MU154748">
    <property type="protein sequence ID" value="KAF9487807.1"/>
    <property type="molecule type" value="Genomic_DNA"/>
</dbReference>
<feature type="compositionally biased region" description="Basic and acidic residues" evidence="1">
    <location>
        <begin position="83"/>
        <end position="96"/>
    </location>
</feature>
<accession>A0A9P6D1T0</accession>
<feature type="compositionally biased region" description="Low complexity" evidence="1">
    <location>
        <begin position="141"/>
        <end position="158"/>
    </location>
</feature>
<gene>
    <name evidence="2" type="ORF">BDN71DRAFT_1436570</name>
</gene>
<feature type="compositionally biased region" description="Low complexity" evidence="1">
    <location>
        <begin position="338"/>
        <end position="351"/>
    </location>
</feature>
<evidence type="ECO:0000256" key="1">
    <source>
        <dbReference type="SAM" id="MobiDB-lite"/>
    </source>
</evidence>
<evidence type="ECO:0000313" key="3">
    <source>
        <dbReference type="Proteomes" id="UP000807025"/>
    </source>
</evidence>
<feature type="compositionally biased region" description="Basic and acidic residues" evidence="1">
    <location>
        <begin position="273"/>
        <end position="282"/>
    </location>
</feature>
<feature type="compositionally biased region" description="Basic residues" evidence="1">
    <location>
        <begin position="97"/>
        <end position="128"/>
    </location>
</feature>
<protein>
    <submittedName>
        <fullName evidence="2">Uncharacterized protein</fullName>
    </submittedName>
</protein>
<feature type="compositionally biased region" description="Low complexity" evidence="1">
    <location>
        <begin position="305"/>
        <end position="317"/>
    </location>
</feature>
<sequence>MLTFVNSLYYGKDKAAIPQMWPHLQKASYRKATDLFLEFTELCFTLKECLVAALPNTVTDSAASPKWHGEEDPKVSSLRLSKHSKDYNTSDDNDHPRKVKKQHSEHKGKSQPRWHSSKKCKHKGKSTSKKCCCQDFDSETETSGSKSDSGSESDSSTEADYNNLSPSPAHPKKKQRPEVRVSPHRAKKHVTTTNKVTPSNKVAPSKASLPADAGPFPVTRAITPDPSAVQKDGVADRARVHGDRDGNRDGNRDKNKNKNKNENGDENGNVDENENRNKDMNKNKNKNKTSGRDKSNGQHMDESSSSKNNSNGSNHSNYQHDDRDKDGTSSQDEDNDDSSSNSDPNLPTPNDTAEWFIKQYDEMCKYHLGDDFADMLAMYIELEAANGYADSQYSLPAQGCLSEIDWWVGRGCWCAPNIMMPAEAYAKCWQNKLQPKWCSIAGKTCSPGAKNHHLASQSSESWEVLDHPGANGFLSIVTSLAWWGILKGAHSTSWSEAVAEVMMLMKSVHKWKAAQ</sequence>
<feature type="compositionally biased region" description="Basic and acidic residues" evidence="1">
    <location>
        <begin position="290"/>
        <end position="304"/>
    </location>
</feature>